<keyword evidence="3" id="KW-1185">Reference proteome</keyword>
<evidence type="ECO:0000313" key="2">
    <source>
        <dbReference type="EMBL" id="CAL4759049.1"/>
    </source>
</evidence>
<reference evidence="1" key="1">
    <citation type="submission" date="2022-10" db="EMBL/GenBank/DDBJ databases">
        <authorList>
            <person name="Chen Y."/>
            <person name="Dougan E. K."/>
            <person name="Chan C."/>
            <person name="Rhodes N."/>
            <person name="Thang M."/>
        </authorList>
    </citation>
    <scope>NUCLEOTIDE SEQUENCE</scope>
</reference>
<accession>A0A9P1FFA8</accession>
<comment type="caution">
    <text evidence="1">The sequence shown here is derived from an EMBL/GenBank/DDBJ whole genome shotgun (WGS) entry which is preliminary data.</text>
</comment>
<dbReference type="Proteomes" id="UP001152797">
    <property type="component" value="Unassembled WGS sequence"/>
</dbReference>
<sequence>MRRNLYLSSAHKAGMLFMSVKRGTHWFVITALAAHLFGGAIGYGEEATPETNTTPYSLRSLAKVGDFSNVDVLLEVRGDLKFRGDDKVEALPMQAKGTLYYDERLLQLGDEAQTGLRSLRHYDDAQVEILVHKDRSNRSLADTRRLVAVERKLESTDIYAVERLLSRDDLDLIDIPCNSLLIDALVPGHELTVGSTWPHSDHLMAALLGIDAVSSNDVESTFTAIDDNVAKIEMAGTVHGAIAGVATEMDVKARYLFDTERGRVGWIALIIKEKRSIGHVAPGLDVVVRLQMTIKPSKPTPELADAVVAGLPEESKELRELLVYEDDQHGFGFAYPRNWHVVTEDDNVVVLRMIERGELIAQCNVSPLGRKPPEHASTLDTLQRDIKQSLGDNFGSFVRAGESKTSSGLTLREVIAQGTASSQPMHWHYYVIRDEAGKRLSFAFTLESELEPQLGEVDRQIVSSVQFVPSASERAAQSSGDAVGDPMIRRETQCRDGRPGWMLISQVDHARLAWELAKHWMEPIAASASANEDLLTAVLCHDDGWSEWERHPEVDADSGRPLDFTEMALTQAIDIWRHSITVADQKAPLTAWLVSRHFEELLRRSHWAESDDQRITTYAKAFLEEQASAQHRWLSAWQSEDPTHHSADAASAGLTLLQRFDLLSLWFCCAEQEDQLSLEMPSGAVLNLSPNIEHHVQIAPWPEGLMPFELSITGRSVPQRHYQNADDLAVAPSEPGRVSWKLVPQD</sequence>
<organism evidence="1">
    <name type="scientific">Cladocopium goreaui</name>
    <dbReference type="NCBI Taxonomy" id="2562237"/>
    <lineage>
        <taxon>Eukaryota</taxon>
        <taxon>Sar</taxon>
        <taxon>Alveolata</taxon>
        <taxon>Dinophyceae</taxon>
        <taxon>Suessiales</taxon>
        <taxon>Symbiodiniaceae</taxon>
        <taxon>Cladocopium</taxon>
    </lineage>
</organism>
<dbReference type="Pfam" id="PF13030">
    <property type="entry name" value="DUF3891"/>
    <property type="match status" value="1"/>
</dbReference>
<evidence type="ECO:0000313" key="1">
    <source>
        <dbReference type="EMBL" id="CAI3971737.1"/>
    </source>
</evidence>
<dbReference type="EMBL" id="CAMXCT010000001">
    <property type="protein sequence ID" value="CAI3971737.1"/>
    <property type="molecule type" value="Genomic_DNA"/>
</dbReference>
<protein>
    <recommendedName>
        <fullName evidence="4">DUF3891 family protein</fullName>
    </recommendedName>
</protein>
<dbReference type="AlphaFoldDB" id="A0A9P1FFA8"/>
<dbReference type="EMBL" id="CAMXCT030000001">
    <property type="protein sequence ID" value="CAL4759049.1"/>
    <property type="molecule type" value="Genomic_DNA"/>
</dbReference>
<gene>
    <name evidence="1" type="ORF">C1SCF055_LOCUS327</name>
</gene>
<dbReference type="EMBL" id="CAMXCT020000001">
    <property type="protein sequence ID" value="CAL1125112.1"/>
    <property type="molecule type" value="Genomic_DNA"/>
</dbReference>
<dbReference type="InterPro" id="IPR024992">
    <property type="entry name" value="DUF3891"/>
</dbReference>
<proteinExistence type="predicted"/>
<name>A0A9P1FFA8_9DINO</name>
<reference evidence="2 3" key="2">
    <citation type="submission" date="2024-05" db="EMBL/GenBank/DDBJ databases">
        <authorList>
            <person name="Chen Y."/>
            <person name="Shah S."/>
            <person name="Dougan E. K."/>
            <person name="Thang M."/>
            <person name="Chan C."/>
        </authorList>
    </citation>
    <scope>NUCLEOTIDE SEQUENCE [LARGE SCALE GENOMIC DNA]</scope>
</reference>
<evidence type="ECO:0008006" key="4">
    <source>
        <dbReference type="Google" id="ProtNLM"/>
    </source>
</evidence>
<evidence type="ECO:0000313" key="3">
    <source>
        <dbReference type="Proteomes" id="UP001152797"/>
    </source>
</evidence>